<dbReference type="SUPFAM" id="SSF48403">
    <property type="entry name" value="Ankyrin repeat"/>
    <property type="match status" value="1"/>
</dbReference>
<dbReference type="PROSITE" id="PS50297">
    <property type="entry name" value="ANK_REP_REGION"/>
    <property type="match status" value="1"/>
</dbReference>
<sequence length="487" mass="52906">MLPTSHQSSPRQLTNNENTMASPRTRSLPRLHYCAFKGDLVGVLECITEGESVHTTVTMKNQQNQTVCGITPLFLAAQKGNTKVCKILVQNGANPNQPSYIQGTTELCTPAEVAQLNLHVLLARYLKKMVKQRRKEDELLSLDEADDARRRNDDRGNDAVEPARAFMQEMDDLANWDPKSGAAVAMDGQRVKSLMKKQNIDLYNWRPQMDLERSFSAISIGRSETGLPVSKSRVVDPIEMDQAEVEDHGRMLNKFLKDLDLQSWDPEEEPRLQSKTSRLRSDGGMRASDNGRDGSARGPHSSASHTPKHGTSRTASPSRGWEDGTAGGLDGRRIGEGRASGRQHSSSVGQPGLGVDIMPEAEELRGECSGVVYTSQSPTGDRASAGPSGEGLSTSEPPPSTWVRMGSIWRRLSKSGSELRRGGAAVGLPGQQQGRGYGVSVSAPSSYERQRMSGAGGALEGRSLEEGEELEVSQSKPALLEEEDVIS</sequence>
<feature type="compositionally biased region" description="Basic and acidic residues" evidence="2">
    <location>
        <begin position="279"/>
        <end position="295"/>
    </location>
</feature>
<dbReference type="STRING" id="1157962.A0A250XDT7"/>
<feature type="region of interest" description="Disordered" evidence="2">
    <location>
        <begin position="1"/>
        <end position="24"/>
    </location>
</feature>
<proteinExistence type="predicted"/>
<keyword evidence="1" id="KW-0040">ANK repeat</keyword>
<feature type="region of interest" description="Disordered" evidence="2">
    <location>
        <begin position="265"/>
        <end position="354"/>
    </location>
</feature>
<keyword evidence="4" id="KW-1185">Reference proteome</keyword>
<feature type="region of interest" description="Disordered" evidence="2">
    <location>
        <begin position="420"/>
        <end position="487"/>
    </location>
</feature>
<dbReference type="OrthoDB" id="194358at2759"/>
<comment type="caution">
    <text evidence="3">The sequence shown here is derived from an EMBL/GenBank/DDBJ whole genome shotgun (WGS) entry which is preliminary data.</text>
</comment>
<dbReference type="InterPro" id="IPR002110">
    <property type="entry name" value="Ankyrin_rpt"/>
</dbReference>
<accession>A0A250XDT7</accession>
<evidence type="ECO:0000313" key="3">
    <source>
        <dbReference type="EMBL" id="GAX81216.1"/>
    </source>
</evidence>
<dbReference type="InterPro" id="IPR036770">
    <property type="entry name" value="Ankyrin_rpt-contain_sf"/>
</dbReference>
<organism evidence="3 4">
    <name type="scientific">Chlamydomonas eustigma</name>
    <dbReference type="NCBI Taxonomy" id="1157962"/>
    <lineage>
        <taxon>Eukaryota</taxon>
        <taxon>Viridiplantae</taxon>
        <taxon>Chlorophyta</taxon>
        <taxon>core chlorophytes</taxon>
        <taxon>Chlorophyceae</taxon>
        <taxon>CS clade</taxon>
        <taxon>Chlamydomonadales</taxon>
        <taxon>Chlamydomonadaceae</taxon>
        <taxon>Chlamydomonas</taxon>
    </lineage>
</organism>
<dbReference type="Proteomes" id="UP000232323">
    <property type="component" value="Unassembled WGS sequence"/>
</dbReference>
<feature type="region of interest" description="Disordered" evidence="2">
    <location>
        <begin position="372"/>
        <end position="405"/>
    </location>
</feature>
<reference evidence="3 4" key="1">
    <citation type="submission" date="2017-08" db="EMBL/GenBank/DDBJ databases">
        <title>Acidophilic green algal genome provides insights into adaptation to an acidic environment.</title>
        <authorList>
            <person name="Hirooka S."/>
            <person name="Hirose Y."/>
            <person name="Kanesaki Y."/>
            <person name="Higuchi S."/>
            <person name="Fujiwara T."/>
            <person name="Onuma R."/>
            <person name="Era A."/>
            <person name="Ohbayashi R."/>
            <person name="Uzuka A."/>
            <person name="Nozaki H."/>
            <person name="Yoshikawa H."/>
            <person name="Miyagishima S.Y."/>
        </authorList>
    </citation>
    <scope>NUCLEOTIDE SEQUENCE [LARGE SCALE GENOMIC DNA]</scope>
    <source>
        <strain evidence="3 4">NIES-2499</strain>
    </source>
</reference>
<dbReference type="SMART" id="SM00248">
    <property type="entry name" value="ANK"/>
    <property type="match status" value="2"/>
</dbReference>
<dbReference type="Gene3D" id="1.25.40.20">
    <property type="entry name" value="Ankyrin repeat-containing domain"/>
    <property type="match status" value="1"/>
</dbReference>
<feature type="repeat" description="ANK" evidence="1">
    <location>
        <begin position="68"/>
        <end position="100"/>
    </location>
</feature>
<evidence type="ECO:0000256" key="2">
    <source>
        <dbReference type="SAM" id="MobiDB-lite"/>
    </source>
</evidence>
<dbReference type="Pfam" id="PF12796">
    <property type="entry name" value="Ank_2"/>
    <property type="match status" value="1"/>
</dbReference>
<evidence type="ECO:0000313" key="4">
    <source>
        <dbReference type="Proteomes" id="UP000232323"/>
    </source>
</evidence>
<gene>
    <name evidence="3" type="ORF">CEUSTIGMA_g8648.t1</name>
</gene>
<dbReference type="EMBL" id="BEGY01000062">
    <property type="protein sequence ID" value="GAX81216.1"/>
    <property type="molecule type" value="Genomic_DNA"/>
</dbReference>
<dbReference type="AlphaFoldDB" id="A0A250XDT7"/>
<name>A0A250XDT7_9CHLO</name>
<evidence type="ECO:0000256" key="1">
    <source>
        <dbReference type="PROSITE-ProRule" id="PRU00023"/>
    </source>
</evidence>
<protein>
    <submittedName>
        <fullName evidence="3">Uncharacterized protein</fullName>
    </submittedName>
</protein>
<dbReference type="PROSITE" id="PS50088">
    <property type="entry name" value="ANK_REPEAT"/>
    <property type="match status" value="1"/>
</dbReference>